<feature type="signal peptide" evidence="1">
    <location>
        <begin position="1"/>
        <end position="33"/>
    </location>
</feature>
<dbReference type="SUPFAM" id="SSF81296">
    <property type="entry name" value="E set domains"/>
    <property type="match status" value="1"/>
</dbReference>
<dbReference type="SUPFAM" id="SSF49785">
    <property type="entry name" value="Galactose-binding domain-like"/>
    <property type="match status" value="1"/>
</dbReference>
<dbReference type="Gene3D" id="2.60.120.260">
    <property type="entry name" value="Galactose-binding domain-like"/>
    <property type="match status" value="1"/>
</dbReference>
<proteinExistence type="predicted"/>
<gene>
    <name evidence="3" type="ORF">CJ305_01915</name>
</gene>
<feature type="chain" id="PRO_5013666240" description="IPT/TIG domain-containing protein" evidence="1">
    <location>
        <begin position="34"/>
        <end position="352"/>
    </location>
</feature>
<dbReference type="EMBL" id="NQXA01000001">
    <property type="protein sequence ID" value="PHQ31004.1"/>
    <property type="molecule type" value="Genomic_DNA"/>
</dbReference>
<keyword evidence="4" id="KW-1185">Reference proteome</keyword>
<dbReference type="Gene3D" id="2.60.40.10">
    <property type="entry name" value="Immunoglobulins"/>
    <property type="match status" value="2"/>
</dbReference>
<dbReference type="InterPro" id="IPR002909">
    <property type="entry name" value="IPT_dom"/>
</dbReference>
<dbReference type="OrthoDB" id="1491905at2"/>
<evidence type="ECO:0000259" key="2">
    <source>
        <dbReference type="Pfam" id="PF01833"/>
    </source>
</evidence>
<comment type="caution">
    <text evidence="3">The sequence shown here is derived from an EMBL/GenBank/DDBJ whole genome shotgun (WGS) entry which is preliminary data.</text>
</comment>
<evidence type="ECO:0000313" key="4">
    <source>
        <dbReference type="Proteomes" id="UP000229433"/>
    </source>
</evidence>
<dbReference type="AlphaFoldDB" id="A0A2G1VW68"/>
<feature type="domain" description="IPT/TIG" evidence="2">
    <location>
        <begin position="137"/>
        <end position="211"/>
    </location>
</feature>
<dbReference type="PROSITE" id="PS51257">
    <property type="entry name" value="PROKAR_LIPOPROTEIN"/>
    <property type="match status" value="1"/>
</dbReference>
<dbReference type="InterPro" id="IPR008979">
    <property type="entry name" value="Galactose-bd-like_sf"/>
</dbReference>
<dbReference type="Proteomes" id="UP000229433">
    <property type="component" value="Unassembled WGS sequence"/>
</dbReference>
<dbReference type="InterPro" id="IPR013783">
    <property type="entry name" value="Ig-like_fold"/>
</dbReference>
<reference evidence="3 4" key="1">
    <citation type="submission" date="2017-08" db="EMBL/GenBank/DDBJ databases">
        <title>The whole genome shortgun sequences of strain Leeuwenhoekiella nanhaiensis G18 from the South China Sea.</title>
        <authorList>
            <person name="Liu Q."/>
        </authorList>
    </citation>
    <scope>NUCLEOTIDE SEQUENCE [LARGE SCALE GENOMIC DNA]</scope>
    <source>
        <strain evidence="3 4">G18</strain>
    </source>
</reference>
<evidence type="ECO:0000256" key="1">
    <source>
        <dbReference type="SAM" id="SignalP"/>
    </source>
</evidence>
<evidence type="ECO:0000313" key="3">
    <source>
        <dbReference type="EMBL" id="PHQ31004.1"/>
    </source>
</evidence>
<organism evidence="3 4">
    <name type="scientific">Leeuwenhoekiella nanhaiensis</name>
    <dbReference type="NCBI Taxonomy" id="1655491"/>
    <lineage>
        <taxon>Bacteria</taxon>
        <taxon>Pseudomonadati</taxon>
        <taxon>Bacteroidota</taxon>
        <taxon>Flavobacteriia</taxon>
        <taxon>Flavobacteriales</taxon>
        <taxon>Flavobacteriaceae</taxon>
        <taxon>Leeuwenhoekiella</taxon>
    </lineage>
</organism>
<accession>A0A2G1VW68</accession>
<dbReference type="Pfam" id="PF01833">
    <property type="entry name" value="TIG"/>
    <property type="match status" value="1"/>
</dbReference>
<keyword evidence="1" id="KW-0732">Signal</keyword>
<name>A0A2G1VW68_9FLAO</name>
<sequence length="352" mass="37706">MMKKIKFFKQQISCGGILILALMLSLGLTSCQPDDTGGLEATGPPSITSVALTARDSTTTVGLRQNSYTIYGENLATTQEVYFNDTEAYFNPTLVTNNVIITSIPEDAPYFDASDELRVVTSEGVATTFFMIEQPAPRITSFAPLAASAGDIVTIQGEIFEGLESVRFGDVEAEIVSSTTTEIQVAVPEGIVQAFLFVETAGGISQSTQSFGFKFVVYDDALAQSWWIGGWSGSEDFESTERVKRGDFSIKRTYEGGYSGFQIGNGGATIDLADKQAVKVSIYGGEGINDVKLVLNGNYDAGAVITINQGEWNDFTIPLSQLGSPATLNEIVIQEFSGAAPSVIYIDDLGLI</sequence>
<dbReference type="InterPro" id="IPR014756">
    <property type="entry name" value="Ig_E-set"/>
</dbReference>
<protein>
    <recommendedName>
        <fullName evidence="2">IPT/TIG domain-containing protein</fullName>
    </recommendedName>
</protein>